<dbReference type="Gene3D" id="1.10.10.10">
    <property type="entry name" value="Winged helix-like DNA-binding domain superfamily/Winged helix DNA-binding domain"/>
    <property type="match status" value="1"/>
</dbReference>
<dbReference type="Pfam" id="PF03466">
    <property type="entry name" value="LysR_substrate"/>
    <property type="match status" value="1"/>
</dbReference>
<evidence type="ECO:0000256" key="4">
    <source>
        <dbReference type="ARBA" id="ARBA00023163"/>
    </source>
</evidence>
<dbReference type="Proteomes" id="UP000281647">
    <property type="component" value="Unassembled WGS sequence"/>
</dbReference>
<dbReference type="AlphaFoldDB" id="A0A432UZY4"/>
<protein>
    <submittedName>
        <fullName evidence="6">LysR family transcriptional regulator</fullName>
    </submittedName>
</protein>
<evidence type="ECO:0000259" key="5">
    <source>
        <dbReference type="PROSITE" id="PS50931"/>
    </source>
</evidence>
<dbReference type="PROSITE" id="PS50931">
    <property type="entry name" value="HTH_LYSR"/>
    <property type="match status" value="1"/>
</dbReference>
<dbReference type="OrthoDB" id="9808620at2"/>
<dbReference type="EMBL" id="RKST01000042">
    <property type="protein sequence ID" value="RUM95483.1"/>
    <property type="molecule type" value="Genomic_DNA"/>
</dbReference>
<evidence type="ECO:0000313" key="6">
    <source>
        <dbReference type="EMBL" id="RUM95483.1"/>
    </source>
</evidence>
<dbReference type="SUPFAM" id="SSF53850">
    <property type="entry name" value="Periplasmic binding protein-like II"/>
    <property type="match status" value="1"/>
</dbReference>
<dbReference type="SUPFAM" id="SSF46785">
    <property type="entry name" value="Winged helix' DNA-binding domain"/>
    <property type="match status" value="1"/>
</dbReference>
<evidence type="ECO:0000256" key="1">
    <source>
        <dbReference type="ARBA" id="ARBA00009437"/>
    </source>
</evidence>
<proteinExistence type="inferred from homology"/>
<keyword evidence="3" id="KW-0238">DNA-binding</keyword>
<sequence>MTLEQLRIFIAVAEREHVTQASRDLNLTQSATSAAVSTLEDRHQAKLFDRIGRRIVLTEAGKIFLSEARAVVARAQAAESVLADLSGLKRGKLTIAASQTVANYWLPQHIQRFQKHHPGITVTMTIGNTATVTSAIHDGAADLGLIEGDVDDPSLTISAIAEDEILIVVAPDHPWASQIPNPKRDFQQACWVLREPGSGTRAIFEAALPALGVDKASLDIVLELPSNESVRAAVQAGAGVTAMSRLVVANALAAGTLRSVKIALPPRQFFLLAHKERYQARAAQEFRHMVTELSAADNKRFSTTYLAV</sequence>
<dbReference type="FunFam" id="1.10.10.10:FF:000001">
    <property type="entry name" value="LysR family transcriptional regulator"/>
    <property type="match status" value="1"/>
</dbReference>
<accession>A0A432UZY4</accession>
<reference evidence="6 7" key="1">
    <citation type="submission" date="2018-11" db="EMBL/GenBank/DDBJ databases">
        <title>Pseudaminobacter arsenicus sp. nov., an arsenic-resistant bacterium isolated from arsenic-rich aquifers.</title>
        <authorList>
            <person name="Mu Y."/>
        </authorList>
    </citation>
    <scope>NUCLEOTIDE SEQUENCE [LARGE SCALE GENOMIC DNA]</scope>
    <source>
        <strain evidence="6 7">CB3</strain>
    </source>
</reference>
<evidence type="ECO:0000256" key="3">
    <source>
        <dbReference type="ARBA" id="ARBA00023125"/>
    </source>
</evidence>
<dbReference type="CDD" id="cd08420">
    <property type="entry name" value="PBP2_CysL_like"/>
    <property type="match status" value="1"/>
</dbReference>
<name>A0A432UZY4_9HYPH</name>
<dbReference type="InterPro" id="IPR000847">
    <property type="entry name" value="LysR_HTH_N"/>
</dbReference>
<feature type="domain" description="HTH lysR-type" evidence="5">
    <location>
        <begin position="1"/>
        <end position="58"/>
    </location>
</feature>
<dbReference type="GO" id="GO:0000976">
    <property type="term" value="F:transcription cis-regulatory region binding"/>
    <property type="evidence" value="ECO:0007669"/>
    <property type="project" value="TreeGrafter"/>
</dbReference>
<dbReference type="PRINTS" id="PR00039">
    <property type="entry name" value="HTHLYSR"/>
</dbReference>
<evidence type="ECO:0000313" key="7">
    <source>
        <dbReference type="Proteomes" id="UP000281647"/>
    </source>
</evidence>
<gene>
    <name evidence="6" type="ORF">EET67_23080</name>
</gene>
<dbReference type="GO" id="GO:0003700">
    <property type="term" value="F:DNA-binding transcription factor activity"/>
    <property type="evidence" value="ECO:0007669"/>
    <property type="project" value="InterPro"/>
</dbReference>
<comment type="similarity">
    <text evidence="1">Belongs to the LysR transcriptional regulatory family.</text>
</comment>
<comment type="caution">
    <text evidence="6">The sequence shown here is derived from an EMBL/GenBank/DDBJ whole genome shotgun (WGS) entry which is preliminary data.</text>
</comment>
<dbReference type="InterPro" id="IPR036390">
    <property type="entry name" value="WH_DNA-bd_sf"/>
</dbReference>
<dbReference type="InterPro" id="IPR036388">
    <property type="entry name" value="WH-like_DNA-bd_sf"/>
</dbReference>
<dbReference type="Gene3D" id="3.40.190.290">
    <property type="match status" value="1"/>
</dbReference>
<keyword evidence="2" id="KW-0805">Transcription regulation</keyword>
<keyword evidence="7" id="KW-1185">Reference proteome</keyword>
<dbReference type="PANTHER" id="PTHR30126">
    <property type="entry name" value="HTH-TYPE TRANSCRIPTIONAL REGULATOR"/>
    <property type="match status" value="1"/>
</dbReference>
<evidence type="ECO:0000256" key="2">
    <source>
        <dbReference type="ARBA" id="ARBA00023015"/>
    </source>
</evidence>
<keyword evidence="4" id="KW-0804">Transcription</keyword>
<dbReference type="InterPro" id="IPR005119">
    <property type="entry name" value="LysR_subst-bd"/>
</dbReference>
<dbReference type="Pfam" id="PF00126">
    <property type="entry name" value="HTH_1"/>
    <property type="match status" value="1"/>
</dbReference>
<dbReference type="PANTHER" id="PTHR30126:SF39">
    <property type="entry name" value="HTH-TYPE TRANSCRIPTIONAL REGULATOR CYSL"/>
    <property type="match status" value="1"/>
</dbReference>
<organism evidence="6 7">
    <name type="scientific">Borborobacter arsenicus</name>
    <dbReference type="NCBI Taxonomy" id="1851146"/>
    <lineage>
        <taxon>Bacteria</taxon>
        <taxon>Pseudomonadati</taxon>
        <taxon>Pseudomonadota</taxon>
        <taxon>Alphaproteobacteria</taxon>
        <taxon>Hyphomicrobiales</taxon>
        <taxon>Phyllobacteriaceae</taxon>
        <taxon>Borborobacter</taxon>
    </lineage>
</organism>